<gene>
    <name evidence="2" type="ORF">GCM10023313_03320</name>
</gene>
<sequence>MKMKQSAINVIAAIAVSIIVYFTVPALLYNSFFVSLAPGWHTTIYPFGSNLNLTVLILIVAVIVNLLFKGIAMLLKRIIAQF</sequence>
<keyword evidence="3" id="KW-1185">Reference proteome</keyword>
<proteinExistence type="predicted"/>
<evidence type="ECO:0000313" key="3">
    <source>
        <dbReference type="Proteomes" id="UP001501436"/>
    </source>
</evidence>
<dbReference type="Proteomes" id="UP001501436">
    <property type="component" value="Unassembled WGS sequence"/>
</dbReference>
<protein>
    <submittedName>
        <fullName evidence="2">Uncharacterized protein</fullName>
    </submittedName>
</protein>
<evidence type="ECO:0000313" key="2">
    <source>
        <dbReference type="EMBL" id="GAA4904082.1"/>
    </source>
</evidence>
<accession>A0ABP9FLW6</accession>
<keyword evidence="1" id="KW-1133">Transmembrane helix</keyword>
<evidence type="ECO:0000256" key="1">
    <source>
        <dbReference type="SAM" id="Phobius"/>
    </source>
</evidence>
<dbReference type="EMBL" id="BAABJI010000001">
    <property type="protein sequence ID" value="GAA4904082.1"/>
    <property type="molecule type" value="Genomic_DNA"/>
</dbReference>
<keyword evidence="1" id="KW-0472">Membrane</keyword>
<dbReference type="RefSeq" id="WP_345329171.1">
    <property type="nucleotide sequence ID" value="NZ_BAABJI010000001.1"/>
</dbReference>
<keyword evidence="1" id="KW-0812">Transmembrane</keyword>
<organism evidence="2 3">
    <name type="scientific">Mucilaginibacter defluvii</name>
    <dbReference type="NCBI Taxonomy" id="1196019"/>
    <lineage>
        <taxon>Bacteria</taxon>
        <taxon>Pseudomonadati</taxon>
        <taxon>Bacteroidota</taxon>
        <taxon>Sphingobacteriia</taxon>
        <taxon>Sphingobacteriales</taxon>
        <taxon>Sphingobacteriaceae</taxon>
        <taxon>Mucilaginibacter</taxon>
    </lineage>
</organism>
<reference evidence="3" key="1">
    <citation type="journal article" date="2019" name="Int. J. Syst. Evol. Microbiol.">
        <title>The Global Catalogue of Microorganisms (GCM) 10K type strain sequencing project: providing services to taxonomists for standard genome sequencing and annotation.</title>
        <authorList>
            <consortium name="The Broad Institute Genomics Platform"/>
            <consortium name="The Broad Institute Genome Sequencing Center for Infectious Disease"/>
            <person name="Wu L."/>
            <person name="Ma J."/>
        </authorList>
    </citation>
    <scope>NUCLEOTIDE SEQUENCE [LARGE SCALE GENOMIC DNA]</scope>
    <source>
        <strain evidence="3">JCM 18283</strain>
    </source>
</reference>
<name>A0ABP9FLW6_9SPHI</name>
<feature type="transmembrane region" description="Helical" evidence="1">
    <location>
        <begin position="7"/>
        <end position="29"/>
    </location>
</feature>
<feature type="transmembrane region" description="Helical" evidence="1">
    <location>
        <begin position="49"/>
        <end position="68"/>
    </location>
</feature>
<comment type="caution">
    <text evidence="2">The sequence shown here is derived from an EMBL/GenBank/DDBJ whole genome shotgun (WGS) entry which is preliminary data.</text>
</comment>